<evidence type="ECO:0000313" key="3">
    <source>
        <dbReference type="Proteomes" id="UP001304970"/>
    </source>
</evidence>
<dbReference type="AlphaFoldDB" id="A0AA96ZVQ6"/>
<dbReference type="InterPro" id="IPR041685">
    <property type="entry name" value="AAA_GajA/Old/RecF-like"/>
</dbReference>
<organism evidence="2 3">
    <name type="scientific">Methanolapillus ohkumae</name>
    <dbReference type="NCBI Taxonomy" id="3028298"/>
    <lineage>
        <taxon>Archaea</taxon>
        <taxon>Methanobacteriati</taxon>
        <taxon>Methanobacteriota</taxon>
        <taxon>Stenosarchaea group</taxon>
        <taxon>Methanomicrobia</taxon>
        <taxon>Methanosarcinales</taxon>
        <taxon>Methanosarcinaceae</taxon>
        <taxon>Methanolapillus</taxon>
    </lineage>
</organism>
<feature type="domain" description="Endonuclease GajA/Old nuclease/RecF-like AAA" evidence="1">
    <location>
        <begin position="1"/>
        <end position="359"/>
    </location>
</feature>
<accession>A0AA96ZVQ6</accession>
<evidence type="ECO:0000259" key="1">
    <source>
        <dbReference type="Pfam" id="PF13175"/>
    </source>
</evidence>
<protein>
    <submittedName>
        <fullName evidence="2">DNA replication and repair protein RecF</fullName>
    </submittedName>
</protein>
<dbReference type="GeneID" id="89228350"/>
<proteinExistence type="predicted"/>
<dbReference type="PANTHER" id="PTHR43581">
    <property type="entry name" value="ATP/GTP PHOSPHATASE"/>
    <property type="match status" value="1"/>
</dbReference>
<reference evidence="2 3" key="1">
    <citation type="submission" date="2023-07" db="EMBL/GenBank/DDBJ databases">
        <title>Closed genome sequence of Methanosarcinaceae archaeon Am2.</title>
        <authorList>
            <person name="Poehlein A."/>
            <person name="Protasov E."/>
            <person name="Platt K."/>
            <person name="Reeh H."/>
            <person name="Daniel R."/>
            <person name="Brune A."/>
        </authorList>
    </citation>
    <scope>NUCLEOTIDE SEQUENCE [LARGE SCALE GENOMIC DNA]</scope>
    <source>
        <strain evidence="2 3">Am2</strain>
    </source>
</reference>
<dbReference type="InterPro" id="IPR027417">
    <property type="entry name" value="P-loop_NTPase"/>
</dbReference>
<gene>
    <name evidence="2" type="primary">recF</name>
    <name evidence="2" type="ORF">MsAm2_09310</name>
</gene>
<dbReference type="Gene3D" id="3.40.50.300">
    <property type="entry name" value="P-loop containing nucleotide triphosphate hydrolases"/>
    <property type="match status" value="1"/>
</dbReference>
<dbReference type="EMBL" id="CP131061">
    <property type="protein sequence ID" value="WNY27140.1"/>
    <property type="molecule type" value="Genomic_DNA"/>
</dbReference>
<dbReference type="Proteomes" id="UP001304970">
    <property type="component" value="Chromosome"/>
</dbReference>
<keyword evidence="3" id="KW-1185">Reference proteome</keyword>
<dbReference type="RefSeq" id="WP_338097120.1">
    <property type="nucleotide sequence ID" value="NZ_CP131061.1"/>
</dbReference>
<sequence length="602" mass="70316">MQLSKIEIKNFRSIKDLTIIPNPRCQVFVGINESGKSNILKAISLLDNSKNVNHDDIRYEKEDELIDESYICFYFKLNINTAKKNFKDALSKTVGSNAFDSTLIEVIKNQENSIIEIMLNTDTYARRDLKSSETKINYYSTLYNSSYLKNTEGELLKELVLYFYSLLADSVSKYVSENVPEIIYWKYDEKYLLPSSINLSQFEANSSICLPLQSMFYLAGYKNINEALADTRNGRRNALENLLKKVAQKSTKYLNDIWRDYKHIEFSLSMDGDNLNIRIQDEENKYDCDQRSDGFKRFITFLLALSAKVKHGEIQNAIIIVDEPDIGLHISGQKYLTEELIKMSEKNLVFYSTHSIFMIDKSQPNRHFIVEKSKEETIVKQVDKSNITEDEVIFRALGYSVFETLKMNNLIFEGWWDKRVFDIVLSSKDSRIPDNLKEYGRTFANGVSDIAPIAKILELGDRNYFVISDSDKPAKESHKKYEEQQKCLGAWYEYENLVSGMYTLEDFIYPQSFKNSIEYAIKNHPELTEKFDYQTFSTTRFKRLEFIEKWVIKYTKDSKVKKDILAEIKSNLYSNISISDIEDSYYDLLIKLDENIEKYERA</sequence>
<dbReference type="SUPFAM" id="SSF52540">
    <property type="entry name" value="P-loop containing nucleoside triphosphate hydrolases"/>
    <property type="match status" value="1"/>
</dbReference>
<name>A0AA96ZVQ6_9EURY</name>
<dbReference type="Pfam" id="PF13175">
    <property type="entry name" value="AAA_15"/>
    <property type="match status" value="1"/>
</dbReference>
<dbReference type="PANTHER" id="PTHR43581:SF4">
    <property type="entry name" value="ATP_GTP PHOSPHATASE"/>
    <property type="match status" value="1"/>
</dbReference>
<dbReference type="InterPro" id="IPR051396">
    <property type="entry name" value="Bact_Antivir_Def_Nuclease"/>
</dbReference>
<evidence type="ECO:0000313" key="2">
    <source>
        <dbReference type="EMBL" id="WNY27140.1"/>
    </source>
</evidence>